<evidence type="ECO:0000313" key="2">
    <source>
        <dbReference type="EMBL" id="MBP2056581.1"/>
    </source>
</evidence>
<reference evidence="2 4" key="2">
    <citation type="submission" date="2021-03" db="EMBL/GenBank/DDBJ databases">
        <title>Genomic Encyclopedia of Type Strains, Phase IV (KMG-IV): sequencing the most valuable type-strain genomes for metagenomic binning, comparative biology and taxonomic classification.</title>
        <authorList>
            <person name="Goeker M."/>
        </authorList>
    </citation>
    <scope>NUCLEOTIDE SEQUENCE [LARGE SCALE GENOMIC DNA]</scope>
    <source>
        <strain evidence="2 4">DSM 40499</strain>
    </source>
</reference>
<dbReference type="Proteomes" id="UP000092659">
    <property type="component" value="Chromosome"/>
</dbReference>
<organism evidence="1 3">
    <name type="scientific">Streptomyces griseochromogenes</name>
    <dbReference type="NCBI Taxonomy" id="68214"/>
    <lineage>
        <taxon>Bacteria</taxon>
        <taxon>Bacillati</taxon>
        <taxon>Actinomycetota</taxon>
        <taxon>Actinomycetes</taxon>
        <taxon>Kitasatosporales</taxon>
        <taxon>Streptomycetaceae</taxon>
        <taxon>Streptomyces</taxon>
    </lineage>
</organism>
<dbReference type="EMBL" id="JAGGLP010000051">
    <property type="protein sequence ID" value="MBP2056581.1"/>
    <property type="molecule type" value="Genomic_DNA"/>
</dbReference>
<evidence type="ECO:0000313" key="4">
    <source>
        <dbReference type="Proteomes" id="UP001519309"/>
    </source>
</evidence>
<dbReference type="RefSeq" id="WP_067307644.1">
    <property type="nucleotide sequence ID" value="NZ_CP016279.1"/>
</dbReference>
<dbReference type="KEGG" id="sgs:AVL59_23260"/>
<accession>A0A1B1AZU3</accession>
<dbReference type="AlphaFoldDB" id="A0A1B1AZU3"/>
<reference evidence="1 3" key="1">
    <citation type="submission" date="2016-06" db="EMBL/GenBank/DDBJ databases">
        <title>Complete genome sequence of Streptomyces griseochromogenes ATCC 14511, the Blasticidin S producer.</title>
        <authorList>
            <person name="Wu L."/>
        </authorList>
    </citation>
    <scope>NUCLEOTIDE SEQUENCE [LARGE SCALE GENOMIC DNA]</scope>
    <source>
        <strain evidence="1 3">ATCC 14511</strain>
    </source>
</reference>
<gene>
    <name evidence="1" type="ORF">AVL59_23260</name>
    <name evidence="2" type="ORF">J2Z21_009600</name>
</gene>
<proteinExistence type="predicted"/>
<dbReference type="Proteomes" id="UP001519309">
    <property type="component" value="Unassembled WGS sequence"/>
</dbReference>
<dbReference type="OrthoDB" id="4082532at2"/>
<protein>
    <submittedName>
        <fullName evidence="1">Uncharacterized protein</fullName>
    </submittedName>
</protein>
<evidence type="ECO:0000313" key="3">
    <source>
        <dbReference type="Proteomes" id="UP000092659"/>
    </source>
</evidence>
<name>A0A1B1AZU3_9ACTN</name>
<dbReference type="EMBL" id="CP016279">
    <property type="protein sequence ID" value="ANP52094.1"/>
    <property type="molecule type" value="Genomic_DNA"/>
</dbReference>
<keyword evidence="4" id="KW-1185">Reference proteome</keyword>
<evidence type="ECO:0000313" key="1">
    <source>
        <dbReference type="EMBL" id="ANP52094.1"/>
    </source>
</evidence>
<sequence length="337" mass="36282">MASPKGGQWSAYAGPVWSLLSRPSGTDTDAHPDDAERYDLTITPEFTFIAPPISINTGEAMVLKVPGDTPPPELVSQVSAAVARARENEIAKLVNDAQCAICGDSYPARYLLAPTVAQEVTVCPSCAFDGDLFGGYDPVRLAYDIDHLWFEELAMPAGWAAVAALLACAGGKTFVERLNDAGVLALPGTHWSDLSQLWIWLPPHSRPAALDGLGAGAGLARVVEAVEAAHPDLRERFRAHLAEELEQESDEDGRDYLVEQLWPAVIAYAVTLATQEQERPGHRPPWHVLSDSFEPGTLAGHFRQIGSSLDAHGLGVCFTLEVGLQVSAEALGWNVHY</sequence>